<sequence>MPLELALVALHHRLVDYRGYEMIETYERIKEDRTTNLICGSEFRINRQSPLFCKLKGGYCNKKLCMTYQYMLDKVLEV</sequence>
<evidence type="ECO:0000313" key="1">
    <source>
        <dbReference type="EMBL" id="QJA92611.1"/>
    </source>
</evidence>
<organism evidence="1">
    <name type="scientific">viral metagenome</name>
    <dbReference type="NCBI Taxonomy" id="1070528"/>
    <lineage>
        <taxon>unclassified sequences</taxon>
        <taxon>metagenomes</taxon>
        <taxon>organismal metagenomes</taxon>
    </lineage>
</organism>
<protein>
    <submittedName>
        <fullName evidence="1">Uncharacterized protein</fullName>
    </submittedName>
</protein>
<reference evidence="1" key="1">
    <citation type="submission" date="2020-03" db="EMBL/GenBank/DDBJ databases">
        <title>The deep terrestrial virosphere.</title>
        <authorList>
            <person name="Holmfeldt K."/>
            <person name="Nilsson E."/>
            <person name="Simone D."/>
            <person name="Lopez-Fernandez M."/>
            <person name="Wu X."/>
            <person name="de Brujin I."/>
            <person name="Lundin D."/>
            <person name="Andersson A."/>
            <person name="Bertilsson S."/>
            <person name="Dopson M."/>
        </authorList>
    </citation>
    <scope>NUCLEOTIDE SEQUENCE</scope>
    <source>
        <strain evidence="1">MM415B04560</strain>
    </source>
</reference>
<proteinExistence type="predicted"/>
<name>A0A6M3LHN5_9ZZZZ</name>
<accession>A0A6M3LHN5</accession>
<dbReference type="EMBL" id="MT143081">
    <property type="protein sequence ID" value="QJA92611.1"/>
    <property type="molecule type" value="Genomic_DNA"/>
</dbReference>
<gene>
    <name evidence="1" type="ORF">MM415B04560_0010</name>
</gene>
<dbReference type="AlphaFoldDB" id="A0A6M3LHN5"/>